<accession>A0A076LQE0</accession>
<evidence type="ECO:0000313" key="2">
    <source>
        <dbReference type="Proteomes" id="UP000028681"/>
    </source>
</evidence>
<organism evidence="1 2">
    <name type="scientific">Edwardsiella anguillarum ET080813</name>
    <dbReference type="NCBI Taxonomy" id="667120"/>
    <lineage>
        <taxon>Bacteria</taxon>
        <taxon>Pseudomonadati</taxon>
        <taxon>Pseudomonadota</taxon>
        <taxon>Gammaproteobacteria</taxon>
        <taxon>Enterobacterales</taxon>
        <taxon>Hafniaceae</taxon>
        <taxon>Edwardsiella</taxon>
    </lineage>
</organism>
<protein>
    <submittedName>
        <fullName evidence="1">Uncharacterized protein</fullName>
    </submittedName>
</protein>
<gene>
    <name evidence="1" type="ORF">ETEE_3779</name>
</gene>
<dbReference type="AlphaFoldDB" id="A0A076LQE0"/>
<dbReference type="EMBL" id="CP006664">
    <property type="protein sequence ID" value="AIJ10191.1"/>
    <property type="molecule type" value="Genomic_DNA"/>
</dbReference>
<dbReference type="KEGG" id="ete:ETEE_3779"/>
<reference evidence="1 2" key="1">
    <citation type="journal article" date="2012" name="PLoS ONE">
        <title>Edwardsiella comparative phylogenomics reveal the new intra/inter-species taxonomic relationships, virulence evolution and niche adaptation mechanisms.</title>
        <authorList>
            <person name="Yang M."/>
            <person name="Lv Y."/>
            <person name="Xiao J."/>
            <person name="Wu H."/>
            <person name="Zheng H."/>
            <person name="Liu Q."/>
            <person name="Zhang Y."/>
            <person name="Wang Q."/>
        </authorList>
    </citation>
    <scope>NUCLEOTIDE SEQUENCE [LARGE SCALE GENOMIC DNA]</scope>
    <source>
        <strain evidence="2">080813</strain>
    </source>
</reference>
<dbReference type="HOGENOM" id="CLU_3167486_0_0_6"/>
<proteinExistence type="predicted"/>
<evidence type="ECO:0000313" key="1">
    <source>
        <dbReference type="EMBL" id="AIJ10191.1"/>
    </source>
</evidence>
<dbReference type="Proteomes" id="UP000028681">
    <property type="component" value="Chromosome"/>
</dbReference>
<name>A0A076LQE0_9GAMM</name>
<sequence length="47" mass="5510">MSRGLSLFPFQISRSDTIFSEAVWRILRQFDRVVSVSPTLWQITPIK</sequence>